<dbReference type="AlphaFoldDB" id="D4JCH9"/>
<name>D4JCH9_9FIRM</name>
<feature type="domain" description="Microcystin LR degradation protein MlrC C-terminal" evidence="1">
    <location>
        <begin position="296"/>
        <end position="464"/>
    </location>
</feature>
<dbReference type="Pfam" id="PF07171">
    <property type="entry name" value="MlrC_C"/>
    <property type="match status" value="1"/>
</dbReference>
<organism evidence="3 4">
    <name type="scientific">Faecalitalea cylindroides T2-87</name>
    <dbReference type="NCBI Taxonomy" id="717960"/>
    <lineage>
        <taxon>Bacteria</taxon>
        <taxon>Bacillati</taxon>
        <taxon>Bacillota</taxon>
        <taxon>Erysipelotrichia</taxon>
        <taxon>Erysipelotrichales</taxon>
        <taxon>Erysipelotrichaceae</taxon>
        <taxon>Faecalitalea</taxon>
    </lineage>
</organism>
<dbReference type="InterPro" id="IPR010799">
    <property type="entry name" value="MlrC_C"/>
</dbReference>
<evidence type="ECO:0000313" key="4">
    <source>
        <dbReference type="Proteomes" id="UP000008801"/>
    </source>
</evidence>
<dbReference type="STRING" id="717960.EC1_01050"/>
<dbReference type="Proteomes" id="UP000008801">
    <property type="component" value="Chromosome"/>
</dbReference>
<reference evidence="3 4" key="2">
    <citation type="submission" date="2010-03" db="EMBL/GenBank/DDBJ databases">
        <authorList>
            <person name="Pajon A."/>
        </authorList>
    </citation>
    <scope>NUCLEOTIDE SEQUENCE [LARGE SCALE GENOMIC DNA]</scope>
    <source>
        <strain evidence="3 4">T2-87</strain>
    </source>
</reference>
<evidence type="ECO:0000313" key="3">
    <source>
        <dbReference type="EMBL" id="CBK87901.1"/>
    </source>
</evidence>
<accession>D4JCH9</accession>
<reference evidence="3 4" key="1">
    <citation type="submission" date="2010-03" db="EMBL/GenBank/DDBJ databases">
        <title>The genome sequence of Eubacterium cylindroides T2-87.</title>
        <authorList>
            <consortium name="metaHIT consortium -- http://www.metahit.eu/"/>
            <person name="Pajon A."/>
            <person name="Turner K."/>
            <person name="Parkhill J."/>
            <person name="Duncan S."/>
            <person name="Flint H."/>
        </authorList>
    </citation>
    <scope>NUCLEOTIDE SEQUENCE [LARGE SCALE GENOMIC DNA]</scope>
    <source>
        <strain evidence="3 4">T2-87</strain>
    </source>
</reference>
<evidence type="ECO:0000259" key="2">
    <source>
        <dbReference type="Pfam" id="PF07364"/>
    </source>
</evidence>
<dbReference type="Pfam" id="PF07364">
    <property type="entry name" value="DUF1485"/>
    <property type="match status" value="1"/>
</dbReference>
<dbReference type="KEGG" id="euc:EC1_01050"/>
<gene>
    <name evidence="3" type="ORF">EC1_01050</name>
</gene>
<protein>
    <submittedName>
        <fullName evidence="3">Uncharacterized conserved protein</fullName>
    </submittedName>
</protein>
<dbReference type="InterPro" id="IPR015995">
    <property type="entry name" value="MlrC_N"/>
</dbReference>
<proteinExistence type="predicted"/>
<sequence>MRVLVGQFSSESNEHSRSLMTFEKFLFRFGEEMLDSIYCRDIFEDEGIELVPSISARGHPHGLVTYDAYQFIHDRLMQAVKENLGTIDGIFLFLHGASKVIGLEGGSAEHAFIRDIRKIVGPYMPIALVMDPHGNLSQELVDNVNILRCYRHSPHTDMAETYRFVAKSFIDLLKNRQNIHPEYCKVPIIIGGEKSVSLDEPMLSINALCDEAEKTGRIRSASFHIGYLRHDGDKLGCSVVVVPQTAKDQKFARVWAKKIRAFAYERRHEFHYHGNVKEPEDAIKAVVKYPAGTCFLTDSGDNVGSGADGFNTYVLRQILALDDFNNKFYLVAGIVDKAAYKYLYNKQVNDEVEFDLGADLDEMCKKVHIKGKIIAKGLADKAYAKREDIGTAITVKFNDAPVCVVVEYDAIQYVDLDQFECSGLDVKDYDVIVVKEGYISDDYNKYGDYCVMSLTQGPTYQKVKVLFLDKSCVHASLMTILNWMKFFLMTRKNG</sequence>
<feature type="domain" description="Microcystin LR degradation protein MlrC N-terminal" evidence="2">
    <location>
        <begin position="2"/>
        <end position="285"/>
    </location>
</feature>
<dbReference type="PATRIC" id="fig|717960.3.peg.732"/>
<dbReference type="EMBL" id="FP929041">
    <property type="protein sequence ID" value="CBK87901.1"/>
    <property type="molecule type" value="Genomic_DNA"/>
</dbReference>
<evidence type="ECO:0000259" key="1">
    <source>
        <dbReference type="Pfam" id="PF07171"/>
    </source>
</evidence>
<dbReference type="HOGENOM" id="CLU_028172_2_0_9"/>